<dbReference type="Proteomes" id="UP001601444">
    <property type="component" value="Unassembled WGS sequence"/>
</dbReference>
<organism evidence="1 2">
    <name type="scientific">Nocardia thailandica</name>
    <dbReference type="NCBI Taxonomy" id="257275"/>
    <lineage>
        <taxon>Bacteria</taxon>
        <taxon>Bacillati</taxon>
        <taxon>Actinomycetota</taxon>
        <taxon>Actinomycetes</taxon>
        <taxon>Mycobacteriales</taxon>
        <taxon>Nocardiaceae</taxon>
        <taxon>Nocardia</taxon>
    </lineage>
</organism>
<evidence type="ECO:0008006" key="3">
    <source>
        <dbReference type="Google" id="ProtNLM"/>
    </source>
</evidence>
<name>A0ABW6PVG4_9NOCA</name>
<evidence type="ECO:0000313" key="2">
    <source>
        <dbReference type="Proteomes" id="UP001601444"/>
    </source>
</evidence>
<dbReference type="RefSeq" id="WP_157224990.1">
    <property type="nucleotide sequence ID" value="NZ_JBIAMX010000020.1"/>
</dbReference>
<keyword evidence="2" id="KW-1185">Reference proteome</keyword>
<reference evidence="1 2" key="1">
    <citation type="submission" date="2024-10" db="EMBL/GenBank/DDBJ databases">
        <title>The Natural Products Discovery Center: Release of the First 8490 Sequenced Strains for Exploring Actinobacteria Biosynthetic Diversity.</title>
        <authorList>
            <person name="Kalkreuter E."/>
            <person name="Kautsar S.A."/>
            <person name="Yang D."/>
            <person name="Bader C.D."/>
            <person name="Teijaro C.N."/>
            <person name="Fluegel L."/>
            <person name="Davis C.M."/>
            <person name="Simpson J.R."/>
            <person name="Lauterbach L."/>
            <person name="Steele A.D."/>
            <person name="Gui C."/>
            <person name="Meng S."/>
            <person name="Li G."/>
            <person name="Viehrig K."/>
            <person name="Ye F."/>
            <person name="Su P."/>
            <person name="Kiefer A.F."/>
            <person name="Nichols A."/>
            <person name="Cepeda A.J."/>
            <person name="Yan W."/>
            <person name="Fan B."/>
            <person name="Jiang Y."/>
            <person name="Adhikari A."/>
            <person name="Zheng C.-J."/>
            <person name="Schuster L."/>
            <person name="Cowan T.M."/>
            <person name="Smanski M.J."/>
            <person name="Chevrette M.G."/>
            <person name="De Carvalho L.P.S."/>
            <person name="Shen B."/>
        </authorList>
    </citation>
    <scope>NUCLEOTIDE SEQUENCE [LARGE SCALE GENOMIC DNA]</scope>
    <source>
        <strain evidence="1 2">NPDC004045</strain>
    </source>
</reference>
<sequence length="86" mass="9139">MPEFSIGDDICWTTSHRGADGVEWGTLLELTGPVTGIDRDLVSGEVVAYVIEARVGRRPAGLVLVPGAEAVAAPWPADLTWCAEFT</sequence>
<evidence type="ECO:0000313" key="1">
    <source>
        <dbReference type="EMBL" id="MFF0546359.1"/>
    </source>
</evidence>
<comment type="caution">
    <text evidence="1">The sequence shown here is derived from an EMBL/GenBank/DDBJ whole genome shotgun (WGS) entry which is preliminary data.</text>
</comment>
<accession>A0ABW6PVG4</accession>
<proteinExistence type="predicted"/>
<dbReference type="EMBL" id="JBIAMX010000020">
    <property type="protein sequence ID" value="MFF0546359.1"/>
    <property type="molecule type" value="Genomic_DNA"/>
</dbReference>
<protein>
    <recommendedName>
        <fullName evidence="3">DUF4926 domain-containing protein</fullName>
    </recommendedName>
</protein>
<gene>
    <name evidence="1" type="ORF">ACFYTF_26345</name>
</gene>